<name>I2F773_9BACT</name>
<evidence type="ECO:0000259" key="1">
    <source>
        <dbReference type="Pfam" id="PF19289"/>
    </source>
</evidence>
<dbReference type="PANTHER" id="PTHR43421">
    <property type="entry name" value="METALLOPROTEASE PMBA"/>
    <property type="match status" value="1"/>
</dbReference>
<dbReference type="GO" id="GO:0008237">
    <property type="term" value="F:metallopeptidase activity"/>
    <property type="evidence" value="ECO:0007669"/>
    <property type="project" value="InterPro"/>
</dbReference>
<evidence type="ECO:0000313" key="2">
    <source>
        <dbReference type="EMBL" id="AFK07776.1"/>
    </source>
</evidence>
<reference evidence="2 3" key="1">
    <citation type="journal article" date="2012" name="Genome Biol. Evol.">
        <title>Genome Sequence of the Mesophilic Thermotogales Bacterium Mesotoga prima MesG1.Ag.4.2 Reveals the Largest Thermotogales Genome To Date.</title>
        <authorList>
            <person name="Zhaxybayeva O."/>
            <person name="Swithers K.S."/>
            <person name="Foght J."/>
            <person name="Green A.G."/>
            <person name="Bruce D."/>
            <person name="Detter C."/>
            <person name="Han S."/>
            <person name="Teshima H."/>
            <person name="Han J."/>
            <person name="Woyke T."/>
            <person name="Pitluck S."/>
            <person name="Nolan M."/>
            <person name="Ivanova N."/>
            <person name="Pati A."/>
            <person name="Land M.L."/>
            <person name="Dlutek M."/>
            <person name="Doolittle W.F."/>
            <person name="Noll K.M."/>
            <person name="Nesbo C.L."/>
        </authorList>
    </citation>
    <scope>NUCLEOTIDE SEQUENCE [LARGE SCALE GENOMIC DNA]</scope>
    <source>
        <strain evidence="3">mesG1.Ag.4.2</strain>
    </source>
</reference>
<dbReference type="AlphaFoldDB" id="I2F773"/>
<keyword evidence="3" id="KW-1185">Reference proteome</keyword>
<feature type="domain" description="Metalloprotease TldD/E C-terminal" evidence="1">
    <location>
        <begin position="222"/>
        <end position="423"/>
    </location>
</feature>
<dbReference type="InterPro" id="IPR047657">
    <property type="entry name" value="PmbA"/>
</dbReference>
<dbReference type="Pfam" id="PF19289">
    <property type="entry name" value="PmbA_TldD_3rd"/>
    <property type="match status" value="1"/>
</dbReference>
<dbReference type="GO" id="GO:0005829">
    <property type="term" value="C:cytosol"/>
    <property type="evidence" value="ECO:0007669"/>
    <property type="project" value="TreeGrafter"/>
</dbReference>
<gene>
    <name evidence="2" type="ORF">Theba_2142</name>
</gene>
<dbReference type="InterPro" id="IPR036059">
    <property type="entry name" value="TldD/PmbA_sf"/>
</dbReference>
<evidence type="ECO:0000313" key="3">
    <source>
        <dbReference type="Proteomes" id="UP000002881"/>
    </source>
</evidence>
<dbReference type="GeneID" id="87107882"/>
<dbReference type="HOGENOM" id="CLU_646900_0_0_0"/>
<proteinExistence type="predicted"/>
<dbReference type="GO" id="GO:0006508">
    <property type="term" value="P:proteolysis"/>
    <property type="evidence" value="ECO:0007669"/>
    <property type="project" value="UniProtKB-KW"/>
</dbReference>
<dbReference type="STRING" id="660470.Theba_2142"/>
<protein>
    <submittedName>
        <fullName evidence="2">Putative Zn-dependent protease-like protein</fullName>
    </submittedName>
</protein>
<dbReference type="RefSeq" id="WP_014731544.1">
    <property type="nucleotide sequence ID" value="NC_017934.1"/>
</dbReference>
<accession>I2F773</accession>
<dbReference type="KEGG" id="mpg:Theba_2142"/>
<dbReference type="InterPro" id="IPR045569">
    <property type="entry name" value="Metalloprtase-TldD/E_C"/>
</dbReference>
<keyword evidence="2" id="KW-0378">Hydrolase</keyword>
<dbReference type="EMBL" id="CP003532">
    <property type="protein sequence ID" value="AFK07776.1"/>
    <property type="molecule type" value="Genomic_DNA"/>
</dbReference>
<dbReference type="SUPFAM" id="SSF111283">
    <property type="entry name" value="Putative modulator of DNA gyrase, PmbA/TldD"/>
    <property type="match status" value="1"/>
</dbReference>
<dbReference type="PANTHER" id="PTHR43421:SF1">
    <property type="entry name" value="METALLOPROTEASE PMBA"/>
    <property type="match status" value="1"/>
</dbReference>
<organism evidence="2 3">
    <name type="scientific">Mesotoga prima MesG1.Ag.4.2</name>
    <dbReference type="NCBI Taxonomy" id="660470"/>
    <lineage>
        <taxon>Bacteria</taxon>
        <taxon>Thermotogati</taxon>
        <taxon>Thermotogota</taxon>
        <taxon>Thermotogae</taxon>
        <taxon>Kosmotogales</taxon>
        <taxon>Kosmotogaceae</taxon>
        <taxon>Mesotoga</taxon>
    </lineage>
</organism>
<keyword evidence="2" id="KW-0645">Protease</keyword>
<dbReference type="Proteomes" id="UP000002881">
    <property type="component" value="Chromosome"/>
</dbReference>
<sequence>MIDKISRQLKSVAISGWKIKEENVESEEYFFVKDKVDLGRSKKVSKYEVTLYKDFEDKNEKYRGSSVFYISPGMEDAEISEAIEEAFFAAGFVKNPWYPLAPALSRKFCSEEYELSELASEAVGAVFSQSKPVNSWLNSVEIFVIKNRDRILSSEGVDVSLSKYRTYIESIVSSSGREEVELYDQLLLSVPDHERISMRISRLLEMVRERANATATPAVKGVPVILTGEPAKEALRYYLMQSNAHLKYDKISEAELGNSVQSEEAGDRITLEVVPELEGSYYSLPFDNDGLLMKKRKVIENGILNSFWGDIRYSYYIGIEPTGAAMNFSVGEGSLSVEEMRKESHLEVTHFSAVDVDETTGDFGGEIRLGWYFDGSKRIPVTGGSVTGNLKSLDSLYLSRETELNGDYYGPVSLMMKGMKISGE</sequence>
<dbReference type="eggNOG" id="COG0312">
    <property type="taxonomic scope" value="Bacteria"/>
</dbReference>